<feature type="transmembrane region" description="Helical" evidence="8">
    <location>
        <begin position="67"/>
        <end position="84"/>
    </location>
</feature>
<dbReference type="GO" id="GO:0005886">
    <property type="term" value="C:plasma membrane"/>
    <property type="evidence" value="ECO:0007669"/>
    <property type="project" value="UniProtKB-SubCell"/>
</dbReference>
<keyword evidence="3" id="KW-1003">Cell membrane</keyword>
<dbReference type="Proteomes" id="UP000655094">
    <property type="component" value="Unassembled WGS sequence"/>
</dbReference>
<dbReference type="InterPro" id="IPR051322">
    <property type="entry name" value="AA_ABC_Transporter_Permease"/>
</dbReference>
<dbReference type="GO" id="GO:0048473">
    <property type="term" value="P:D-methionine transmembrane transport"/>
    <property type="evidence" value="ECO:0007669"/>
    <property type="project" value="TreeGrafter"/>
</dbReference>
<protein>
    <recommendedName>
        <fullName evidence="11">Methionine ABC transporter permease</fullName>
    </recommendedName>
</protein>
<feature type="transmembrane region" description="Helical" evidence="8">
    <location>
        <begin position="188"/>
        <end position="207"/>
    </location>
</feature>
<keyword evidence="2" id="KW-0813">Transport</keyword>
<keyword evidence="5 8" id="KW-0812">Transmembrane</keyword>
<comment type="subcellular location">
    <subcellularLocation>
        <location evidence="1">Cell inner membrane</location>
        <topology evidence="1">Multi-pass membrane protein</topology>
    </subcellularLocation>
</comment>
<keyword evidence="7 8" id="KW-0472">Membrane</keyword>
<evidence type="ECO:0000313" key="9">
    <source>
        <dbReference type="EMBL" id="GHK52101.1"/>
    </source>
</evidence>
<reference evidence="9" key="1">
    <citation type="submission" date="2020-10" db="EMBL/GenBank/DDBJ databases">
        <title>Genome Sequence of ESBL Producing Zambian Clinical Strains.</title>
        <authorList>
            <person name="Shawa M."/>
            <person name="Furuta Y."/>
            <person name="Simbotwe M."/>
            <person name="Mulenga E."/>
            <person name="Mubanga M."/>
            <person name="Mulenga G."/>
            <person name="Kaile C."/>
            <person name="Zorigt T."/>
            <person name="Hang'ombe B."/>
            <person name="Higashi H."/>
        </authorList>
    </citation>
    <scope>NUCLEOTIDE SEQUENCE</scope>
    <source>
        <strain evidence="9">Zam_UTH_09</strain>
    </source>
</reference>
<evidence type="ECO:0000256" key="2">
    <source>
        <dbReference type="ARBA" id="ARBA00022448"/>
    </source>
</evidence>
<dbReference type="CDD" id="cd06261">
    <property type="entry name" value="TM_PBP2"/>
    <property type="match status" value="1"/>
</dbReference>
<evidence type="ECO:0000256" key="5">
    <source>
        <dbReference type="ARBA" id="ARBA00022692"/>
    </source>
</evidence>
<accession>A0A919HNJ6</accession>
<dbReference type="SUPFAM" id="SSF161098">
    <property type="entry name" value="MetI-like"/>
    <property type="match status" value="1"/>
</dbReference>
<evidence type="ECO:0000256" key="6">
    <source>
        <dbReference type="ARBA" id="ARBA00022989"/>
    </source>
</evidence>
<dbReference type="InterPro" id="IPR000515">
    <property type="entry name" value="MetI-like"/>
</dbReference>
<dbReference type="InterPro" id="IPR035906">
    <property type="entry name" value="MetI-like_sf"/>
</dbReference>
<evidence type="ECO:0000256" key="1">
    <source>
        <dbReference type="ARBA" id="ARBA00004429"/>
    </source>
</evidence>
<evidence type="ECO:0000256" key="7">
    <source>
        <dbReference type="ARBA" id="ARBA00023136"/>
    </source>
</evidence>
<comment type="caution">
    <text evidence="9">The sequence shown here is derived from an EMBL/GenBank/DDBJ whole genome shotgun (WGS) entry which is preliminary data.</text>
</comment>
<evidence type="ECO:0000256" key="4">
    <source>
        <dbReference type="ARBA" id="ARBA00022519"/>
    </source>
</evidence>
<dbReference type="EMBL" id="BNFF01000001">
    <property type="protein sequence ID" value="GHK52101.1"/>
    <property type="molecule type" value="Genomic_DNA"/>
</dbReference>
<name>A0A919HNJ6_KLEPN</name>
<evidence type="ECO:0000256" key="8">
    <source>
        <dbReference type="SAM" id="Phobius"/>
    </source>
</evidence>
<dbReference type="PANTHER" id="PTHR30450:SF14">
    <property type="entry name" value="TRANSPORTER, PERMEASE PROTEIN, PUTATIVE-RELATED"/>
    <property type="match status" value="1"/>
</dbReference>
<dbReference type="AlphaFoldDB" id="A0A919HNJ6"/>
<feature type="transmembrane region" description="Helical" evidence="8">
    <location>
        <begin position="90"/>
        <end position="110"/>
    </location>
</feature>
<organism evidence="9 10">
    <name type="scientific">Klebsiella pneumoniae</name>
    <dbReference type="NCBI Taxonomy" id="573"/>
    <lineage>
        <taxon>Bacteria</taxon>
        <taxon>Pseudomonadati</taxon>
        <taxon>Pseudomonadota</taxon>
        <taxon>Gammaproteobacteria</taxon>
        <taxon>Enterobacterales</taxon>
        <taxon>Enterobacteriaceae</taxon>
        <taxon>Klebsiella/Raoultella group</taxon>
        <taxon>Klebsiella</taxon>
        <taxon>Klebsiella pneumoniae complex</taxon>
    </lineage>
</organism>
<evidence type="ECO:0008006" key="11">
    <source>
        <dbReference type="Google" id="ProtNLM"/>
    </source>
</evidence>
<evidence type="ECO:0000256" key="3">
    <source>
        <dbReference type="ARBA" id="ARBA00022475"/>
    </source>
</evidence>
<keyword evidence="6 8" id="KW-1133">Transmembrane helix</keyword>
<feature type="transmembrane region" description="Helical" evidence="8">
    <location>
        <begin position="22"/>
        <end position="46"/>
    </location>
</feature>
<gene>
    <name evidence="9" type="ORF">KPZU09_18370</name>
</gene>
<dbReference type="PANTHER" id="PTHR30450">
    <property type="entry name" value="ABC TRANSPORTER PERMEASE"/>
    <property type="match status" value="1"/>
</dbReference>
<evidence type="ECO:0000313" key="10">
    <source>
        <dbReference type="Proteomes" id="UP000655094"/>
    </source>
</evidence>
<keyword evidence="4" id="KW-0997">Cell inner membrane</keyword>
<dbReference type="Gene3D" id="1.10.3720.10">
    <property type="entry name" value="MetI-like"/>
    <property type="match status" value="1"/>
</dbReference>
<proteinExistence type="predicted"/>
<sequence>MFDLIDTAITGDQFLLALHDTLIMVAVSLGFGALIGVPLGIVLVVCRPGGIVANPVVHQALNPLINVLRSLPFIILLIVILPFTRLLVGTTIGTAGAIVPLIVFVAPYIARLVESSLLEVDEGSSRPRTPWAQPAADCLALYAAGGGGIADSGPHHGDHRSAWCDRHGRNGGRRRNWRPAITYGYQRFDAFATLTTALVLIVIVQLIQTLGTRPLAGCVAINRSTAPGLTRLACADRGEGAGYPRNIAVVEPGHADPTAGDQIDAMLLTQNVYLIGAKAGVTEHAALGQQIGKIPAGRAACRAFTSATRMALMRVRMASTSSCHRAFSSGSLSTCDTTGAKPRRAGVVAAHGGFQLAQHAPGGIGVVTDHRQAADALAVQRKIFENELLTSAVSPALAMARMA</sequence>